<dbReference type="SMART" id="SM00385">
    <property type="entry name" value="CYCLIN"/>
    <property type="match status" value="2"/>
</dbReference>
<evidence type="ECO:0000256" key="2">
    <source>
        <dbReference type="RuleBase" id="RU000383"/>
    </source>
</evidence>
<dbReference type="InterPro" id="IPR004367">
    <property type="entry name" value="Cyclin_C-dom"/>
</dbReference>
<evidence type="ECO:0000313" key="5">
    <source>
        <dbReference type="EMBL" id="KAK8883305.1"/>
    </source>
</evidence>
<keyword evidence="6" id="KW-1185">Reference proteome</keyword>
<feature type="domain" description="Cyclin-like" evidence="3">
    <location>
        <begin position="242"/>
        <end position="324"/>
    </location>
</feature>
<dbReference type="CDD" id="cd20537">
    <property type="entry name" value="CYCLIN_CCNO-like_rpt2"/>
    <property type="match status" value="1"/>
</dbReference>
<protein>
    <submittedName>
        <fullName evidence="5">Cell division</fullName>
    </submittedName>
</protein>
<accession>A0ABR2JWR0</accession>
<comment type="caution">
    <text evidence="5">The sequence shown here is derived from an EMBL/GenBank/DDBJ whole genome shotgun (WGS) entry which is preliminary data.</text>
</comment>
<evidence type="ECO:0000259" key="4">
    <source>
        <dbReference type="SMART" id="SM01332"/>
    </source>
</evidence>
<dbReference type="InterPro" id="IPR036915">
    <property type="entry name" value="Cyclin-like_sf"/>
</dbReference>
<dbReference type="PANTHER" id="PTHR10177">
    <property type="entry name" value="CYCLINS"/>
    <property type="match status" value="1"/>
</dbReference>
<proteinExistence type="inferred from homology"/>
<comment type="similarity">
    <text evidence="2">Belongs to the cyclin family.</text>
</comment>
<dbReference type="Pfam" id="PF00134">
    <property type="entry name" value="Cyclin_N"/>
    <property type="match status" value="1"/>
</dbReference>
<keyword evidence="5" id="KW-0132">Cell division</keyword>
<gene>
    <name evidence="5" type="ORF">M9Y10_045955</name>
</gene>
<evidence type="ECO:0000259" key="3">
    <source>
        <dbReference type="SMART" id="SM00385"/>
    </source>
</evidence>
<name>A0ABR2JWR0_9EUKA</name>
<dbReference type="SUPFAM" id="SSF47954">
    <property type="entry name" value="Cyclin-like"/>
    <property type="match status" value="2"/>
</dbReference>
<reference evidence="5 6" key="1">
    <citation type="submission" date="2024-04" db="EMBL/GenBank/DDBJ databases">
        <title>Tritrichomonas musculus Genome.</title>
        <authorList>
            <person name="Alves-Ferreira E."/>
            <person name="Grigg M."/>
            <person name="Lorenzi H."/>
            <person name="Galac M."/>
        </authorList>
    </citation>
    <scope>NUCLEOTIDE SEQUENCE [LARGE SCALE GENOMIC DNA]</scope>
    <source>
        <strain evidence="5 6">EAF2021</strain>
    </source>
</reference>
<dbReference type="Proteomes" id="UP001470230">
    <property type="component" value="Unassembled WGS sequence"/>
</dbReference>
<dbReference type="EMBL" id="JAPFFF010000009">
    <property type="protein sequence ID" value="KAK8883305.1"/>
    <property type="molecule type" value="Genomic_DNA"/>
</dbReference>
<dbReference type="InterPro" id="IPR006671">
    <property type="entry name" value="Cyclin_N"/>
</dbReference>
<evidence type="ECO:0000256" key="1">
    <source>
        <dbReference type="ARBA" id="ARBA00023127"/>
    </source>
</evidence>
<feature type="domain" description="Cyclin-like" evidence="3">
    <location>
        <begin position="144"/>
        <end position="229"/>
    </location>
</feature>
<dbReference type="InterPro" id="IPR013763">
    <property type="entry name" value="Cyclin-like_dom"/>
</dbReference>
<dbReference type="GO" id="GO:0051301">
    <property type="term" value="P:cell division"/>
    <property type="evidence" value="ECO:0007669"/>
    <property type="project" value="UniProtKB-KW"/>
</dbReference>
<dbReference type="Pfam" id="PF02984">
    <property type="entry name" value="Cyclin_C"/>
    <property type="match status" value="1"/>
</dbReference>
<evidence type="ECO:0000313" key="6">
    <source>
        <dbReference type="Proteomes" id="UP001470230"/>
    </source>
</evidence>
<organism evidence="5 6">
    <name type="scientific">Tritrichomonas musculus</name>
    <dbReference type="NCBI Taxonomy" id="1915356"/>
    <lineage>
        <taxon>Eukaryota</taxon>
        <taxon>Metamonada</taxon>
        <taxon>Parabasalia</taxon>
        <taxon>Tritrichomonadida</taxon>
        <taxon>Tritrichomonadidae</taxon>
        <taxon>Tritrichomonas</taxon>
    </lineage>
</organism>
<dbReference type="InterPro" id="IPR039361">
    <property type="entry name" value="Cyclin"/>
</dbReference>
<dbReference type="SMART" id="SM01332">
    <property type="entry name" value="Cyclin_C"/>
    <property type="match status" value="1"/>
</dbReference>
<keyword evidence="1 2" id="KW-0195">Cyclin</keyword>
<sequence>MRHLRQCCSNDIFPPINICCIDENVCSNSCTHSAEFSPKESFSGHVCNADDDCEYSDPYIENSDDYSYSEDDEEEESFEFEYKNIEIKPTFEVASRGDPHEASLYVDSIARILQNEEPEYAVEPKSIEKLQGSQIHGRRIMLAEYLINMAELYPSPTTEALFQCISLLDRYLASEKVPFEQLQLIACCCLWISAKVELTSEDSLAPLRKLCHEKFSKADFIQAEAKIIIGVNYKIHTVTPYFFLKHFLKMIDASEDVSLLASYLCESTLMFVEVSCYRPSVIAFCSIAAACLACGKEDKIRYLGNFGQTFKWEDVAKCFLLICHTGRGLSMREKSCVFKKYGNRRIDSIQKNGRDLIKSMRQGSDLLQGLAKLFSSH</sequence>
<dbReference type="Gene3D" id="1.10.472.10">
    <property type="entry name" value="Cyclin-like"/>
    <property type="match status" value="2"/>
</dbReference>
<feature type="domain" description="Cyclin C-terminal" evidence="4">
    <location>
        <begin position="238"/>
        <end position="355"/>
    </location>
</feature>
<keyword evidence="5" id="KW-0131">Cell cycle</keyword>